<gene>
    <name evidence="2" type="ORF">DM01DRAFT_1032270</name>
</gene>
<dbReference type="AlphaFoldDB" id="A0A1X2GKR1"/>
<feature type="transmembrane region" description="Helical" evidence="1">
    <location>
        <begin position="41"/>
        <end position="62"/>
    </location>
</feature>
<accession>A0A1X2GKR1</accession>
<evidence type="ECO:0000313" key="2">
    <source>
        <dbReference type="EMBL" id="ORX55163.1"/>
    </source>
</evidence>
<organism evidence="2 3">
    <name type="scientific">Hesseltinella vesiculosa</name>
    <dbReference type="NCBI Taxonomy" id="101127"/>
    <lineage>
        <taxon>Eukaryota</taxon>
        <taxon>Fungi</taxon>
        <taxon>Fungi incertae sedis</taxon>
        <taxon>Mucoromycota</taxon>
        <taxon>Mucoromycotina</taxon>
        <taxon>Mucoromycetes</taxon>
        <taxon>Mucorales</taxon>
        <taxon>Cunninghamellaceae</taxon>
        <taxon>Hesseltinella</taxon>
    </lineage>
</organism>
<dbReference type="Proteomes" id="UP000242146">
    <property type="component" value="Unassembled WGS sequence"/>
</dbReference>
<comment type="caution">
    <text evidence="2">The sequence shown here is derived from an EMBL/GenBank/DDBJ whole genome shotgun (WGS) entry which is preliminary data.</text>
</comment>
<protein>
    <submittedName>
        <fullName evidence="2">Uncharacterized protein</fullName>
    </submittedName>
</protein>
<dbReference type="EMBL" id="MCGT01000012">
    <property type="protein sequence ID" value="ORX55163.1"/>
    <property type="molecule type" value="Genomic_DNA"/>
</dbReference>
<name>A0A1X2GKR1_9FUNG</name>
<keyword evidence="1" id="KW-0812">Transmembrane</keyword>
<keyword evidence="3" id="KW-1185">Reference proteome</keyword>
<proteinExistence type="predicted"/>
<keyword evidence="1" id="KW-0472">Membrane</keyword>
<dbReference type="OrthoDB" id="2275365at2759"/>
<keyword evidence="1" id="KW-1133">Transmembrane helix</keyword>
<evidence type="ECO:0000313" key="3">
    <source>
        <dbReference type="Proteomes" id="UP000242146"/>
    </source>
</evidence>
<sequence>MGRDTKKANFSRREPSKGMHKKEPWIEIVTGHPLRSPDYKFVSAFFFFFFFLLSLSLFSPLIPTEFHFISLHTSLIKNHMATLLSTHSLLAKPSPRKMHAKYTYRTCPICSERLLVRMYGSFVYKWINHHFSTRHHEWMHVVVNLRESS</sequence>
<evidence type="ECO:0000256" key="1">
    <source>
        <dbReference type="SAM" id="Phobius"/>
    </source>
</evidence>
<reference evidence="2 3" key="1">
    <citation type="submission" date="2016-07" db="EMBL/GenBank/DDBJ databases">
        <title>Pervasive Adenine N6-methylation of Active Genes in Fungi.</title>
        <authorList>
            <consortium name="DOE Joint Genome Institute"/>
            <person name="Mondo S.J."/>
            <person name="Dannebaum R.O."/>
            <person name="Kuo R.C."/>
            <person name="Labutti K."/>
            <person name="Haridas S."/>
            <person name="Kuo A."/>
            <person name="Salamov A."/>
            <person name="Ahrendt S.R."/>
            <person name="Lipzen A."/>
            <person name="Sullivan W."/>
            <person name="Andreopoulos W.B."/>
            <person name="Clum A."/>
            <person name="Lindquist E."/>
            <person name="Daum C."/>
            <person name="Ramamoorthy G.K."/>
            <person name="Gryganskyi A."/>
            <person name="Culley D."/>
            <person name="Magnuson J.K."/>
            <person name="James T.Y."/>
            <person name="O'Malley M.A."/>
            <person name="Stajich J.E."/>
            <person name="Spatafora J.W."/>
            <person name="Visel A."/>
            <person name="Grigoriev I.V."/>
        </authorList>
    </citation>
    <scope>NUCLEOTIDE SEQUENCE [LARGE SCALE GENOMIC DNA]</scope>
    <source>
        <strain evidence="2 3">NRRL 3301</strain>
    </source>
</reference>